<dbReference type="InterPro" id="IPR040982">
    <property type="entry name" value="DNA_pol3_finger"/>
</dbReference>
<evidence type="ECO:0000256" key="3">
    <source>
        <dbReference type="ARBA" id="ARBA00012417"/>
    </source>
</evidence>
<dbReference type="GO" id="GO:0006260">
    <property type="term" value="P:DNA replication"/>
    <property type="evidence" value="ECO:0007669"/>
    <property type="project" value="UniProtKB-KW"/>
</dbReference>
<comment type="catalytic activity">
    <reaction evidence="12">
        <text>DNA(n) + a 2'-deoxyribonucleoside 5'-triphosphate = DNA(n+1) + diphosphate</text>
        <dbReference type="Rhea" id="RHEA:22508"/>
        <dbReference type="Rhea" id="RHEA-COMP:17339"/>
        <dbReference type="Rhea" id="RHEA-COMP:17340"/>
        <dbReference type="ChEBI" id="CHEBI:33019"/>
        <dbReference type="ChEBI" id="CHEBI:61560"/>
        <dbReference type="ChEBI" id="CHEBI:173112"/>
        <dbReference type="EC" id="2.7.7.7"/>
    </reaction>
</comment>
<dbReference type="SUPFAM" id="SSF160975">
    <property type="entry name" value="AF1531-like"/>
    <property type="match status" value="1"/>
</dbReference>
<evidence type="ECO:0000256" key="4">
    <source>
        <dbReference type="ARBA" id="ARBA00019114"/>
    </source>
</evidence>
<dbReference type="InterPro" id="IPR004013">
    <property type="entry name" value="PHP_dom"/>
</dbReference>
<dbReference type="GO" id="GO:0008408">
    <property type="term" value="F:3'-5' exonuclease activity"/>
    <property type="evidence" value="ECO:0007669"/>
    <property type="project" value="InterPro"/>
</dbReference>
<comment type="subcellular location">
    <subcellularLocation>
        <location evidence="1">Cytoplasm</location>
    </subcellularLocation>
</comment>
<keyword evidence="8" id="KW-0235">DNA replication</keyword>
<dbReference type="Pfam" id="PF14579">
    <property type="entry name" value="HHH_6"/>
    <property type="match status" value="1"/>
</dbReference>
<dbReference type="Proteomes" id="UP000280346">
    <property type="component" value="Unassembled WGS sequence"/>
</dbReference>
<proteinExistence type="inferred from homology"/>
<name>A0A3S0V6G1_9PROT</name>
<feature type="domain" description="Polymerase/histidinol phosphatase N-terminal" evidence="13">
    <location>
        <begin position="7"/>
        <end position="74"/>
    </location>
</feature>
<dbReference type="RefSeq" id="WP_126998724.1">
    <property type="nucleotide sequence ID" value="NZ_JBNPXW010000008.1"/>
</dbReference>
<dbReference type="Gene3D" id="1.10.10.1600">
    <property type="entry name" value="Bacterial DNA polymerase III alpha subunit, thumb domain"/>
    <property type="match status" value="1"/>
</dbReference>
<dbReference type="Gene3D" id="3.20.20.140">
    <property type="entry name" value="Metal-dependent hydrolases"/>
    <property type="match status" value="1"/>
</dbReference>
<dbReference type="Pfam" id="PF07733">
    <property type="entry name" value="DNA_pol3_alpha"/>
    <property type="match status" value="1"/>
</dbReference>
<dbReference type="NCBIfam" id="NF004226">
    <property type="entry name" value="PRK05673.1"/>
    <property type="match status" value="1"/>
</dbReference>
<evidence type="ECO:0000256" key="2">
    <source>
        <dbReference type="ARBA" id="ARBA00009496"/>
    </source>
</evidence>
<dbReference type="InterPro" id="IPR049821">
    <property type="entry name" value="PolIIIA_DnaE1_PHP"/>
</dbReference>
<dbReference type="InterPro" id="IPR016195">
    <property type="entry name" value="Pol/histidinol_Pase-like"/>
</dbReference>
<evidence type="ECO:0000259" key="13">
    <source>
        <dbReference type="SMART" id="SM00481"/>
    </source>
</evidence>
<dbReference type="GO" id="GO:0003676">
    <property type="term" value="F:nucleic acid binding"/>
    <property type="evidence" value="ECO:0007669"/>
    <property type="project" value="InterPro"/>
</dbReference>
<keyword evidence="7 14" id="KW-0548">Nucleotidyltransferase</keyword>
<dbReference type="InterPro" id="IPR004365">
    <property type="entry name" value="NA-bd_OB_tRNA"/>
</dbReference>
<dbReference type="SMART" id="SM00481">
    <property type="entry name" value="POLIIIAc"/>
    <property type="match status" value="1"/>
</dbReference>
<sequence>MTHADFIHLRVHSAYSLSEGAIKVKELVKLCHKQRMPAVAVTDTGNLFGALEFALAAADTGVQPILGTVLGITRIGPAATKPGLPGKAASVPDQLVLLCQNEEGYRNLMTLVSKAFLESDPLAGPQVALDALDGHSGGLIALTGGVGGSLGRLLGEGQKDLALDTLERLKRLFPGRLYVELQRHPGGHFEAQENAIEPALIDLAYAHDLPLVATNDCYFADTEMYQAHDALLCIAEGAYISQSERRRLTPDHHFKSAEDMRLLFADLPEAIENTLAIARRCSFLLKPIKPILPPFACEDGRTEDDELRAQSRAGLEMRLEKAVYTPEMTPEQRAETRKTYFDRLEFELDVIVGMKFPGYFLIVSDFIKWAKDRDIPVGPGRGSGAGSVVAWALTITDLDPLRFGLLFERFLNPERVSMPDFDIDFCQDRREEVIRYVQDKYGSDRVAQIITFGKLQARAVLRDVGRVLQMSYGQVDKICKMVPNNPANPVTLQQALDSEEMLRAARDGDETVAHLIDIALKLEGLFRHASTHAAGVVIADRPLHELVPLYRDPRSDMPVTQFNMKYVEQAGLVKFDFLGLKTLTVLQTAVNLIPEKPDLATVPLDDEKSYQLLSRAEATGVFQLESSGMRDVLRRLKPNRLEDIIALVSLYRPGPMDNIPKYIRVKNKEEPADYMHPSLESILKETFGIMIYQEQVMQIAQVLSGYSLGGADLLRRAMGKKIKEEMDKERSKFVDGAAARGVEPERASLIFDQVNKFAGYGFNKSHAAAYALVAYHTAYLKANHPVEFMAASMTLDLGNTDKLNVFRQELARLKIKLLTPDINKSDAIFGVEQLGDGVKAVRYALAAVKGVGAPAMKAVVEERRKNGPYRSLFDFARRLDLKTINKRQLENLACAGAFDGMNPNRAQVHAALETVIRYAQAEAAERDSGMVGSLFGGGGGGLPEPNLPKVKDWDPLEKLKHEFGAIGFYLSAHPLDAYSGPLGRMKVVRSADLATAAARGGSTRYKMAGIVVSKKEKTAKSGNRFAFVELSDATGGYEVTLFSEILAVNRELLEPGTPVLMTVDAQLNGEEVRLTCQDIRPLEEAVASVSAGLRVVLRDGGPIEALKATLERLSRGKSKVNVLVEIEPLKEVEIELPGAYTITPQSRGALKAVPGVVEVAEL</sequence>
<comment type="similarity">
    <text evidence="2">Belongs to the DNA polymerase type-C family. DnaE subfamily.</text>
</comment>
<dbReference type="Pfam" id="PF02811">
    <property type="entry name" value="PHP"/>
    <property type="match status" value="1"/>
</dbReference>
<evidence type="ECO:0000256" key="5">
    <source>
        <dbReference type="ARBA" id="ARBA00022490"/>
    </source>
</evidence>
<evidence type="ECO:0000256" key="8">
    <source>
        <dbReference type="ARBA" id="ARBA00022705"/>
    </source>
</evidence>
<dbReference type="InterPro" id="IPR003141">
    <property type="entry name" value="Pol/His_phosphatase_N"/>
</dbReference>
<protein>
    <recommendedName>
        <fullName evidence="4">DNA polymerase III subunit alpha</fullName>
        <ecNumber evidence="3">2.7.7.7</ecNumber>
    </recommendedName>
</protein>
<dbReference type="CDD" id="cd04485">
    <property type="entry name" value="DnaE_OBF"/>
    <property type="match status" value="1"/>
</dbReference>
<dbReference type="SUPFAM" id="SSF89550">
    <property type="entry name" value="PHP domain-like"/>
    <property type="match status" value="1"/>
</dbReference>
<evidence type="ECO:0000313" key="15">
    <source>
        <dbReference type="Proteomes" id="UP000280346"/>
    </source>
</evidence>
<dbReference type="InterPro" id="IPR029460">
    <property type="entry name" value="DNAPol_HHH"/>
</dbReference>
<dbReference type="PANTHER" id="PTHR32294">
    <property type="entry name" value="DNA POLYMERASE III SUBUNIT ALPHA"/>
    <property type="match status" value="1"/>
</dbReference>
<evidence type="ECO:0000256" key="12">
    <source>
        <dbReference type="ARBA" id="ARBA00049244"/>
    </source>
</evidence>
<evidence type="ECO:0000256" key="6">
    <source>
        <dbReference type="ARBA" id="ARBA00022679"/>
    </source>
</evidence>
<dbReference type="OrthoDB" id="9803237at2"/>
<keyword evidence="5" id="KW-0963">Cytoplasm</keyword>
<dbReference type="Pfam" id="PF01336">
    <property type="entry name" value="tRNA_anti-codon"/>
    <property type="match status" value="1"/>
</dbReference>
<accession>A0A3S0V6G1</accession>
<dbReference type="InterPro" id="IPR004805">
    <property type="entry name" value="DnaE2/DnaE/PolC"/>
</dbReference>
<comment type="subunit">
    <text evidence="11">DNA polymerase III contains a core (composed of alpha, epsilon and theta chains) that associates with a tau subunit. This core dimerizes to form the POLIII' complex. PolIII' associates with the gamma complex (composed of gamma, delta, delta', psi and chi chains) and with the beta chain to form the complete DNA polymerase III complex.</text>
</comment>
<keyword evidence="15" id="KW-1185">Reference proteome</keyword>
<dbReference type="Gene3D" id="1.10.150.870">
    <property type="match status" value="1"/>
</dbReference>
<dbReference type="AlphaFoldDB" id="A0A3S0V6G1"/>
<evidence type="ECO:0000256" key="7">
    <source>
        <dbReference type="ARBA" id="ARBA00022695"/>
    </source>
</evidence>
<gene>
    <name evidence="14" type="ORF">EJ913_13740</name>
</gene>
<dbReference type="InterPro" id="IPR011708">
    <property type="entry name" value="DNA_pol3_alpha_NTPase_dom"/>
</dbReference>
<keyword evidence="9" id="KW-0239">DNA-directed DNA polymerase</keyword>
<comment type="function">
    <text evidence="10">DNA polymerase III is a complex, multichain enzyme responsible for most of the replicative synthesis in bacteria. This DNA polymerase also exhibits 3' to 5' exonuclease activity. The alpha chain is the DNA polymerase.</text>
</comment>
<evidence type="ECO:0000313" key="14">
    <source>
        <dbReference type="EMBL" id="RUQ70817.1"/>
    </source>
</evidence>
<dbReference type="GO" id="GO:0003887">
    <property type="term" value="F:DNA-directed DNA polymerase activity"/>
    <property type="evidence" value="ECO:0007669"/>
    <property type="project" value="UniProtKB-KW"/>
</dbReference>
<dbReference type="EMBL" id="RZIJ01000009">
    <property type="protein sequence ID" value="RUQ70817.1"/>
    <property type="molecule type" value="Genomic_DNA"/>
</dbReference>
<evidence type="ECO:0000256" key="11">
    <source>
        <dbReference type="ARBA" id="ARBA00026073"/>
    </source>
</evidence>
<dbReference type="EC" id="2.7.7.7" evidence="3"/>
<reference evidence="14 15" key="1">
    <citation type="submission" date="2018-12" db="EMBL/GenBank/DDBJ databases">
        <authorList>
            <person name="Yang Y."/>
        </authorList>
    </citation>
    <scope>NUCLEOTIDE SEQUENCE [LARGE SCALE GENOMIC DNA]</scope>
    <source>
        <strain evidence="14 15">GSF71</strain>
    </source>
</reference>
<dbReference type="Pfam" id="PF17657">
    <property type="entry name" value="DNA_pol3_finger"/>
    <property type="match status" value="1"/>
</dbReference>
<dbReference type="PANTHER" id="PTHR32294:SF0">
    <property type="entry name" value="DNA POLYMERASE III SUBUNIT ALPHA"/>
    <property type="match status" value="1"/>
</dbReference>
<dbReference type="NCBIfam" id="TIGR00594">
    <property type="entry name" value="polc"/>
    <property type="match status" value="1"/>
</dbReference>
<evidence type="ECO:0000256" key="10">
    <source>
        <dbReference type="ARBA" id="ARBA00025611"/>
    </source>
</evidence>
<evidence type="ECO:0000256" key="9">
    <source>
        <dbReference type="ARBA" id="ARBA00022932"/>
    </source>
</evidence>
<evidence type="ECO:0000256" key="1">
    <source>
        <dbReference type="ARBA" id="ARBA00004496"/>
    </source>
</evidence>
<comment type="caution">
    <text evidence="14">The sequence shown here is derived from an EMBL/GenBank/DDBJ whole genome shotgun (WGS) entry which is preliminary data.</text>
</comment>
<dbReference type="GO" id="GO:0005737">
    <property type="term" value="C:cytoplasm"/>
    <property type="evidence" value="ECO:0007669"/>
    <property type="project" value="UniProtKB-SubCell"/>
</dbReference>
<organism evidence="14 15">
    <name type="scientific">Azospirillum doebereinerae</name>
    <dbReference type="NCBI Taxonomy" id="92933"/>
    <lineage>
        <taxon>Bacteria</taxon>
        <taxon>Pseudomonadati</taxon>
        <taxon>Pseudomonadota</taxon>
        <taxon>Alphaproteobacteria</taxon>
        <taxon>Rhodospirillales</taxon>
        <taxon>Azospirillaceae</taxon>
        <taxon>Azospirillum</taxon>
    </lineage>
</organism>
<dbReference type="InterPro" id="IPR041931">
    <property type="entry name" value="DNA_pol3_alpha_thumb_dom"/>
</dbReference>
<dbReference type="CDD" id="cd07433">
    <property type="entry name" value="PHP_PolIIIA_DnaE1"/>
    <property type="match status" value="1"/>
</dbReference>
<keyword evidence="6 14" id="KW-0808">Transferase</keyword>